<keyword evidence="3" id="KW-0489">Methyltransferase</keyword>
<name>A0A5C3M768_9AGAR</name>
<feature type="domain" description="Methyltransferase" evidence="2">
    <location>
        <begin position="107"/>
        <end position="276"/>
    </location>
</feature>
<dbReference type="InterPro" id="IPR029063">
    <property type="entry name" value="SAM-dependent_MTases_sf"/>
</dbReference>
<proteinExistence type="predicted"/>
<dbReference type="GO" id="GO:0008168">
    <property type="term" value="F:methyltransferase activity"/>
    <property type="evidence" value="ECO:0007669"/>
    <property type="project" value="UniProtKB-KW"/>
</dbReference>
<dbReference type="Gene3D" id="3.40.50.150">
    <property type="entry name" value="Vaccinia Virus protein VP39"/>
    <property type="match status" value="1"/>
</dbReference>
<protein>
    <submittedName>
        <fullName evidence="3">Methyltransferase domain-containing protein</fullName>
    </submittedName>
</protein>
<gene>
    <name evidence="3" type="ORF">BDQ12DRAFT_601878</name>
</gene>
<dbReference type="OrthoDB" id="10258156at2759"/>
<dbReference type="InterPro" id="IPR052220">
    <property type="entry name" value="METTL25"/>
</dbReference>
<dbReference type="Pfam" id="PF13679">
    <property type="entry name" value="Methyltransf_32"/>
    <property type="match status" value="1"/>
</dbReference>
<dbReference type="SUPFAM" id="SSF53335">
    <property type="entry name" value="S-adenosyl-L-methionine-dependent methyltransferases"/>
    <property type="match status" value="1"/>
</dbReference>
<keyword evidence="3" id="KW-0808">Transferase</keyword>
<keyword evidence="4" id="KW-1185">Reference proteome</keyword>
<dbReference type="EMBL" id="ML213596">
    <property type="protein sequence ID" value="TFK40707.1"/>
    <property type="molecule type" value="Genomic_DNA"/>
</dbReference>
<dbReference type="AlphaFoldDB" id="A0A5C3M768"/>
<accession>A0A5C3M768</accession>
<dbReference type="PANTHER" id="PTHR12496">
    <property type="entry name" value="CGI-41 METHYLTRANSFERASE"/>
    <property type="match status" value="1"/>
</dbReference>
<reference evidence="3 4" key="1">
    <citation type="journal article" date="2019" name="Nat. Ecol. Evol.">
        <title>Megaphylogeny resolves global patterns of mushroom evolution.</title>
        <authorList>
            <person name="Varga T."/>
            <person name="Krizsan K."/>
            <person name="Foldi C."/>
            <person name="Dima B."/>
            <person name="Sanchez-Garcia M."/>
            <person name="Sanchez-Ramirez S."/>
            <person name="Szollosi G.J."/>
            <person name="Szarkandi J.G."/>
            <person name="Papp V."/>
            <person name="Albert L."/>
            <person name="Andreopoulos W."/>
            <person name="Angelini C."/>
            <person name="Antonin V."/>
            <person name="Barry K.W."/>
            <person name="Bougher N.L."/>
            <person name="Buchanan P."/>
            <person name="Buyck B."/>
            <person name="Bense V."/>
            <person name="Catcheside P."/>
            <person name="Chovatia M."/>
            <person name="Cooper J."/>
            <person name="Damon W."/>
            <person name="Desjardin D."/>
            <person name="Finy P."/>
            <person name="Geml J."/>
            <person name="Haridas S."/>
            <person name="Hughes K."/>
            <person name="Justo A."/>
            <person name="Karasinski D."/>
            <person name="Kautmanova I."/>
            <person name="Kiss B."/>
            <person name="Kocsube S."/>
            <person name="Kotiranta H."/>
            <person name="LaButti K.M."/>
            <person name="Lechner B.E."/>
            <person name="Liimatainen K."/>
            <person name="Lipzen A."/>
            <person name="Lukacs Z."/>
            <person name="Mihaltcheva S."/>
            <person name="Morgado L.N."/>
            <person name="Niskanen T."/>
            <person name="Noordeloos M.E."/>
            <person name="Ohm R.A."/>
            <person name="Ortiz-Santana B."/>
            <person name="Ovrebo C."/>
            <person name="Racz N."/>
            <person name="Riley R."/>
            <person name="Savchenko A."/>
            <person name="Shiryaev A."/>
            <person name="Soop K."/>
            <person name="Spirin V."/>
            <person name="Szebenyi C."/>
            <person name="Tomsovsky M."/>
            <person name="Tulloss R.E."/>
            <person name="Uehling J."/>
            <person name="Grigoriev I.V."/>
            <person name="Vagvolgyi C."/>
            <person name="Papp T."/>
            <person name="Martin F.M."/>
            <person name="Miettinen O."/>
            <person name="Hibbett D.S."/>
            <person name="Nagy L.G."/>
        </authorList>
    </citation>
    <scope>NUCLEOTIDE SEQUENCE [LARGE SCALE GENOMIC DNA]</scope>
    <source>
        <strain evidence="3 4">CBS 166.37</strain>
    </source>
</reference>
<organism evidence="3 4">
    <name type="scientific">Crucibulum laeve</name>
    <dbReference type="NCBI Taxonomy" id="68775"/>
    <lineage>
        <taxon>Eukaryota</taxon>
        <taxon>Fungi</taxon>
        <taxon>Dikarya</taxon>
        <taxon>Basidiomycota</taxon>
        <taxon>Agaricomycotina</taxon>
        <taxon>Agaricomycetes</taxon>
        <taxon>Agaricomycetidae</taxon>
        <taxon>Agaricales</taxon>
        <taxon>Agaricineae</taxon>
        <taxon>Nidulariaceae</taxon>
        <taxon>Crucibulum</taxon>
    </lineage>
</organism>
<dbReference type="InterPro" id="IPR025714">
    <property type="entry name" value="Methyltranfer_dom"/>
</dbReference>
<dbReference type="Proteomes" id="UP000308652">
    <property type="component" value="Unassembled WGS sequence"/>
</dbReference>
<evidence type="ECO:0000313" key="3">
    <source>
        <dbReference type="EMBL" id="TFK40707.1"/>
    </source>
</evidence>
<dbReference type="PANTHER" id="PTHR12496:SF0">
    <property type="entry name" value="METHYLTRANSFERASE DOMAIN-CONTAINING PROTEIN"/>
    <property type="match status" value="1"/>
</dbReference>
<evidence type="ECO:0000313" key="4">
    <source>
        <dbReference type="Proteomes" id="UP000308652"/>
    </source>
</evidence>
<evidence type="ECO:0000256" key="1">
    <source>
        <dbReference type="SAM" id="MobiDB-lite"/>
    </source>
</evidence>
<feature type="region of interest" description="Disordered" evidence="1">
    <location>
        <begin position="347"/>
        <end position="367"/>
    </location>
</feature>
<evidence type="ECO:0000259" key="2">
    <source>
        <dbReference type="Pfam" id="PF13679"/>
    </source>
</evidence>
<dbReference type="GO" id="GO:0032259">
    <property type="term" value="P:methylation"/>
    <property type="evidence" value="ECO:0007669"/>
    <property type="project" value="UniProtKB-KW"/>
</dbReference>
<dbReference type="STRING" id="68775.A0A5C3M768"/>
<sequence length="512" mass="57136">MDDALRLSHLHALLDAPLARSLLRLHPNDVASDLLFTPPDEWRPWWDLHTDIPEQPPLWSRTLSWAPHIPGVVRDLVLEVKRLQLPRPPVRIDALLNIVSDKGMSPKKTHEVSRMATYIIDLLRANHIDPAKVRIVDVGAGQGYLTRTLKYHLPSTHILALDADEGQTVGAQRWEERVLPKSDSDGSPNPPISHRTTLITPETLVDTVDKWIKETLRNEESIDPVPVLLIGLHACGSLTPYILRAFIALRSQVIVHNTWTAFGVVAVGCCYNLLNAGDFPLSKYLTSFPSLNLPVSAYHLAAQIPAHWFVPSPNPEDDPEPFPSVALAIRKVTWRALLAREFLHLQRSPSSSTPPPPSTPLLTAVQKPQPPARWTRLPVAPLPEIAPVEGTGITPEMRRLGRLRDGAYTDWEVFLKIAGGKMDVDFFSEDRLEKDGTLERRLEVLHTLRCLLGPAVESLILLDRVRWLREELGLDRKLTVDLVNLFDQATGSGRNVGIVIAPMLPSYASFSA</sequence>